<dbReference type="AlphaFoldDB" id="A0A1G7EKC9"/>
<name>A0A1G7EKC9_9FLAO</name>
<dbReference type="InterPro" id="IPR036034">
    <property type="entry name" value="PDZ_sf"/>
</dbReference>
<evidence type="ECO:0000313" key="6">
    <source>
        <dbReference type="EMBL" id="SDE64143.1"/>
    </source>
</evidence>
<keyword evidence="4" id="KW-0812">Transmembrane</keyword>
<dbReference type="InterPro" id="IPR001478">
    <property type="entry name" value="PDZ"/>
</dbReference>
<evidence type="ECO:0000256" key="3">
    <source>
        <dbReference type="ARBA" id="ARBA00022801"/>
    </source>
</evidence>
<dbReference type="STRING" id="227084.SAMN05421855_10220"/>
<evidence type="ECO:0000256" key="2">
    <source>
        <dbReference type="ARBA" id="ARBA00022670"/>
    </source>
</evidence>
<dbReference type="EMBL" id="FNBA01000002">
    <property type="protein sequence ID" value="SDE64143.1"/>
    <property type="molecule type" value="Genomic_DNA"/>
</dbReference>
<keyword evidence="2 6" id="KW-0645">Protease</keyword>
<keyword evidence="4" id="KW-1133">Transmembrane helix</keyword>
<keyword evidence="4" id="KW-0472">Membrane</keyword>
<dbReference type="GO" id="GO:0006508">
    <property type="term" value="P:proteolysis"/>
    <property type="evidence" value="ECO:0007669"/>
    <property type="project" value="UniProtKB-KW"/>
</dbReference>
<dbReference type="Pfam" id="PF13180">
    <property type="entry name" value="PDZ_2"/>
    <property type="match status" value="1"/>
</dbReference>
<accession>A0A1G7EKC9</accession>
<evidence type="ECO:0000256" key="1">
    <source>
        <dbReference type="ARBA" id="ARBA00010541"/>
    </source>
</evidence>
<dbReference type="Proteomes" id="UP000199321">
    <property type="component" value="Unassembled WGS sequence"/>
</dbReference>
<dbReference type="Gene3D" id="2.30.42.10">
    <property type="match status" value="1"/>
</dbReference>
<keyword evidence="7" id="KW-1185">Reference proteome</keyword>
<dbReference type="Pfam" id="PF13365">
    <property type="entry name" value="Trypsin_2"/>
    <property type="match status" value="1"/>
</dbReference>
<reference evidence="6 7" key="1">
    <citation type="submission" date="2016-10" db="EMBL/GenBank/DDBJ databases">
        <authorList>
            <person name="de Groot N.N."/>
        </authorList>
    </citation>
    <scope>NUCLEOTIDE SEQUENCE [LARGE SCALE GENOMIC DNA]</scope>
    <source>
        <strain evidence="6 7">DSM 16195</strain>
    </source>
</reference>
<sequence length="485" mass="52378">MKHSEINLVYYVLLLMNLNYILMKQTLRLFTVALFAGAITLGGYKFFVEDGTVTIPEANATPSFIPTNFSSEAASTNIDFTEAAEKTVHAVVHVKNTTVSKQPTNVLEYFSGGGTPRAMVGSGSGVIITPDGYIITNNHVIANASQLEVTLNDNKIYPAELIGTDPKTDIALIKVESDEDLPYVPFGDSNNLQIGEWVLAVGNPFNLTSTVTAGIVSAKARDLNQFDGNPQSFIQTDAAVNRGNSGGALVNTRGELIGINTAITSETGSYVGYSFAVPSNNARKVIEDIMEFGNVQQGILGIRGSNLNSKSAKQFGVEETQGVYVAGIERGSGADKGGIKAGDVIKKIDGYDVGKFSDLTGYIGSKRPDDVVAVTILRDGNEKVIPVTLIKLETYEIDYLGLEVKNASTTDLKDRGQSRGVIVTKALTRDIAQYNLAGVLITEINNQKISNIDDVKRVMSQRDFKAPIKMTFVNQNDETNTFIFR</sequence>
<feature type="transmembrane region" description="Helical" evidence="4">
    <location>
        <begin position="29"/>
        <end position="47"/>
    </location>
</feature>
<comment type="similarity">
    <text evidence="1">Belongs to the peptidase S1C family.</text>
</comment>
<dbReference type="GO" id="GO:0004252">
    <property type="term" value="F:serine-type endopeptidase activity"/>
    <property type="evidence" value="ECO:0007669"/>
    <property type="project" value="InterPro"/>
</dbReference>
<gene>
    <name evidence="6" type="ORF">SAMN05421855_10220</name>
</gene>
<dbReference type="InterPro" id="IPR009003">
    <property type="entry name" value="Peptidase_S1_PA"/>
</dbReference>
<organism evidence="6 7">
    <name type="scientific">Ulvibacter litoralis</name>
    <dbReference type="NCBI Taxonomy" id="227084"/>
    <lineage>
        <taxon>Bacteria</taxon>
        <taxon>Pseudomonadati</taxon>
        <taxon>Bacteroidota</taxon>
        <taxon>Flavobacteriia</taxon>
        <taxon>Flavobacteriales</taxon>
        <taxon>Flavobacteriaceae</taxon>
        <taxon>Ulvibacter</taxon>
    </lineage>
</organism>
<dbReference type="PROSITE" id="PS50106">
    <property type="entry name" value="PDZ"/>
    <property type="match status" value="1"/>
</dbReference>
<evidence type="ECO:0000256" key="4">
    <source>
        <dbReference type="SAM" id="Phobius"/>
    </source>
</evidence>
<dbReference type="SUPFAM" id="SSF50156">
    <property type="entry name" value="PDZ domain-like"/>
    <property type="match status" value="1"/>
</dbReference>
<evidence type="ECO:0000259" key="5">
    <source>
        <dbReference type="PROSITE" id="PS50106"/>
    </source>
</evidence>
<dbReference type="Gene3D" id="2.40.10.120">
    <property type="match status" value="1"/>
</dbReference>
<protein>
    <submittedName>
        <fullName evidence="6">Do/DeqQ family serine protease</fullName>
    </submittedName>
</protein>
<keyword evidence="3" id="KW-0378">Hydrolase</keyword>
<proteinExistence type="inferred from homology"/>
<dbReference type="InterPro" id="IPR001940">
    <property type="entry name" value="Peptidase_S1C"/>
</dbReference>
<dbReference type="PANTHER" id="PTHR22939">
    <property type="entry name" value="SERINE PROTEASE FAMILY S1C HTRA-RELATED"/>
    <property type="match status" value="1"/>
</dbReference>
<evidence type="ECO:0000313" key="7">
    <source>
        <dbReference type="Proteomes" id="UP000199321"/>
    </source>
</evidence>
<dbReference type="PANTHER" id="PTHR22939:SF129">
    <property type="entry name" value="SERINE PROTEASE HTRA2, MITOCHONDRIAL"/>
    <property type="match status" value="1"/>
</dbReference>
<dbReference type="SUPFAM" id="SSF50494">
    <property type="entry name" value="Trypsin-like serine proteases"/>
    <property type="match status" value="1"/>
</dbReference>
<dbReference type="SMART" id="SM00228">
    <property type="entry name" value="PDZ"/>
    <property type="match status" value="1"/>
</dbReference>
<feature type="domain" description="PDZ" evidence="5">
    <location>
        <begin position="289"/>
        <end position="380"/>
    </location>
</feature>
<dbReference type="PRINTS" id="PR00834">
    <property type="entry name" value="PROTEASES2C"/>
</dbReference>